<proteinExistence type="predicted"/>
<dbReference type="SMART" id="SM00530">
    <property type="entry name" value="HTH_XRE"/>
    <property type="match status" value="1"/>
</dbReference>
<feature type="domain" description="HTH cro/C1-type" evidence="1">
    <location>
        <begin position="103"/>
        <end position="157"/>
    </location>
</feature>
<dbReference type="Proteomes" id="UP000229569">
    <property type="component" value="Unassembled WGS sequence"/>
</dbReference>
<dbReference type="InterPro" id="IPR010982">
    <property type="entry name" value="Lambda_DNA-bd_dom_sf"/>
</dbReference>
<dbReference type="PROSITE" id="PS50943">
    <property type="entry name" value="HTH_CROC1"/>
    <property type="match status" value="1"/>
</dbReference>
<dbReference type="GO" id="GO:0003677">
    <property type="term" value="F:DNA binding"/>
    <property type="evidence" value="ECO:0007669"/>
    <property type="project" value="InterPro"/>
</dbReference>
<evidence type="ECO:0000259" key="1">
    <source>
        <dbReference type="PROSITE" id="PS50943"/>
    </source>
</evidence>
<sequence>MFIASLEKPTIAKVLRAIDLLECFGCQLGLPQSKKVKNNLFELRIRGQREVQIFYTFKDGMAILFHGFIKKSQKIPKKQLLRDKEIRKAYDELGPEFELIQMIIEKRIKQNLTQSELAEKLGTKQSAISRLERGAYNPTLAFLRKTANALGAEIHISFS</sequence>
<dbReference type="InterPro" id="IPR009241">
    <property type="entry name" value="HigB-like"/>
</dbReference>
<gene>
    <name evidence="2" type="ORF">CO134_04175</name>
</gene>
<accession>A0A2M7Z7W7</accession>
<organism evidence="2 3">
    <name type="scientific">Candidatus Kuenenbacteria bacterium CG_4_9_14_3_um_filter_39_14</name>
    <dbReference type="NCBI Taxonomy" id="1974616"/>
    <lineage>
        <taxon>Bacteria</taxon>
        <taxon>Candidatus Kueneniibacteriota</taxon>
    </lineage>
</organism>
<dbReference type="Gene3D" id="1.10.260.40">
    <property type="entry name" value="lambda repressor-like DNA-binding domains"/>
    <property type="match status" value="1"/>
</dbReference>
<dbReference type="InterPro" id="IPR001387">
    <property type="entry name" value="Cro/C1-type_HTH"/>
</dbReference>
<dbReference type="CDD" id="cd00093">
    <property type="entry name" value="HTH_XRE"/>
    <property type="match status" value="1"/>
</dbReference>
<dbReference type="AlphaFoldDB" id="A0A2M7Z7W7"/>
<reference evidence="3" key="1">
    <citation type="submission" date="2017-09" db="EMBL/GenBank/DDBJ databases">
        <title>Depth-based differentiation of microbial function through sediment-hosted aquifers and enrichment of novel symbionts in the deep terrestrial subsurface.</title>
        <authorList>
            <person name="Probst A.J."/>
            <person name="Ladd B."/>
            <person name="Jarett J.K."/>
            <person name="Geller-Mcgrath D.E."/>
            <person name="Sieber C.M.K."/>
            <person name="Emerson J.B."/>
            <person name="Anantharaman K."/>
            <person name="Thomas B.C."/>
            <person name="Malmstrom R."/>
            <person name="Stieglmeier M."/>
            <person name="Klingl A."/>
            <person name="Woyke T."/>
            <person name="Ryan C.M."/>
            <person name="Banfield J.F."/>
        </authorList>
    </citation>
    <scope>NUCLEOTIDE SEQUENCE [LARGE SCALE GENOMIC DNA]</scope>
</reference>
<name>A0A2M7Z7W7_9BACT</name>
<dbReference type="SUPFAM" id="SSF47413">
    <property type="entry name" value="lambda repressor-like DNA-binding domains"/>
    <property type="match status" value="1"/>
</dbReference>
<comment type="caution">
    <text evidence="2">The sequence shown here is derived from an EMBL/GenBank/DDBJ whole genome shotgun (WGS) entry which is preliminary data.</text>
</comment>
<dbReference type="EMBL" id="PFVG01000118">
    <property type="protein sequence ID" value="PJA91670.1"/>
    <property type="molecule type" value="Genomic_DNA"/>
</dbReference>
<evidence type="ECO:0000313" key="2">
    <source>
        <dbReference type="EMBL" id="PJA91670.1"/>
    </source>
</evidence>
<protein>
    <recommendedName>
        <fullName evidence="1">HTH cro/C1-type domain-containing protein</fullName>
    </recommendedName>
</protein>
<dbReference type="Pfam" id="PF05973">
    <property type="entry name" value="Gp49"/>
    <property type="match status" value="1"/>
</dbReference>
<evidence type="ECO:0000313" key="3">
    <source>
        <dbReference type="Proteomes" id="UP000229569"/>
    </source>
</evidence>
<dbReference type="Pfam" id="PF01381">
    <property type="entry name" value="HTH_3"/>
    <property type="match status" value="1"/>
</dbReference>